<sequence>MKAKSYILLAVFALFSTTSVMAGGPGDSPLATRAKTMTQQIAAKTHLNEGQYLKVKQLNLQMLTAVETLKKQRNMDTEAVDKQMAEIQDHYEWDLAAILWPRQMVAYREAKASMTAVNLR</sequence>
<organism evidence="2 3">
    <name type="scientific">Hymenobacter aerilatus</name>
    <dbReference type="NCBI Taxonomy" id="2932251"/>
    <lineage>
        <taxon>Bacteria</taxon>
        <taxon>Pseudomonadati</taxon>
        <taxon>Bacteroidota</taxon>
        <taxon>Cytophagia</taxon>
        <taxon>Cytophagales</taxon>
        <taxon>Hymenobacteraceae</taxon>
        <taxon>Hymenobacter</taxon>
    </lineage>
</organism>
<dbReference type="KEGG" id="haei:MUN82_08035"/>
<dbReference type="RefSeq" id="WP_245096482.1">
    <property type="nucleotide sequence ID" value="NZ_CP095053.1"/>
</dbReference>
<dbReference type="Proteomes" id="UP000829925">
    <property type="component" value="Chromosome"/>
</dbReference>
<gene>
    <name evidence="2" type="ORF">MUN82_08035</name>
</gene>
<dbReference type="AlphaFoldDB" id="A0A8T9SZH8"/>
<feature type="signal peptide" evidence="1">
    <location>
        <begin position="1"/>
        <end position="22"/>
    </location>
</feature>
<dbReference type="EMBL" id="CP095053">
    <property type="protein sequence ID" value="UOR07037.1"/>
    <property type="molecule type" value="Genomic_DNA"/>
</dbReference>
<protein>
    <recommendedName>
        <fullName evidence="4">DUF4168 domain-containing protein</fullName>
    </recommendedName>
</protein>
<reference evidence="2 3" key="1">
    <citation type="submission" date="2022-04" db="EMBL/GenBank/DDBJ databases">
        <title>Hymenobacter sp. isolated from the air.</title>
        <authorList>
            <person name="Won M."/>
            <person name="Lee C.-M."/>
            <person name="Woen H.-Y."/>
            <person name="Kwon S.-W."/>
        </authorList>
    </citation>
    <scope>NUCLEOTIDE SEQUENCE [LARGE SCALE GENOMIC DNA]</scope>
    <source>
        <strain evidence="3">5413 J-13</strain>
    </source>
</reference>
<accession>A0A8T9SZH8</accession>
<keyword evidence="1" id="KW-0732">Signal</keyword>
<keyword evidence="3" id="KW-1185">Reference proteome</keyword>
<evidence type="ECO:0000256" key="1">
    <source>
        <dbReference type="SAM" id="SignalP"/>
    </source>
</evidence>
<evidence type="ECO:0000313" key="2">
    <source>
        <dbReference type="EMBL" id="UOR07037.1"/>
    </source>
</evidence>
<evidence type="ECO:0000313" key="3">
    <source>
        <dbReference type="Proteomes" id="UP000829925"/>
    </source>
</evidence>
<name>A0A8T9SZH8_9BACT</name>
<feature type="chain" id="PRO_5035759790" description="DUF4168 domain-containing protein" evidence="1">
    <location>
        <begin position="23"/>
        <end position="120"/>
    </location>
</feature>
<evidence type="ECO:0008006" key="4">
    <source>
        <dbReference type="Google" id="ProtNLM"/>
    </source>
</evidence>
<proteinExistence type="predicted"/>